<proteinExistence type="predicted"/>
<dbReference type="InterPro" id="IPR011010">
    <property type="entry name" value="DNA_brk_join_enz"/>
</dbReference>
<gene>
    <name evidence="4" type="ORF">FDA94_29820</name>
</gene>
<reference evidence="4 5" key="1">
    <citation type="submission" date="2019-04" db="EMBL/GenBank/DDBJ databases">
        <title>Herbidospora sp. NEAU-GS14.nov., a novel actinomycete isolated from soil.</title>
        <authorList>
            <person name="Han L."/>
        </authorList>
    </citation>
    <scope>NUCLEOTIDE SEQUENCE [LARGE SCALE GENOMIC DNA]</scope>
    <source>
        <strain evidence="4 5">NEAU-GS14</strain>
    </source>
</reference>
<feature type="compositionally biased region" description="Basic and acidic residues" evidence="2">
    <location>
        <begin position="311"/>
        <end position="332"/>
    </location>
</feature>
<dbReference type="GO" id="GO:0003677">
    <property type="term" value="F:DNA binding"/>
    <property type="evidence" value="ECO:0007669"/>
    <property type="project" value="InterPro"/>
</dbReference>
<keyword evidence="1" id="KW-0233">DNA recombination</keyword>
<dbReference type="InterPro" id="IPR050090">
    <property type="entry name" value="Tyrosine_recombinase_XerCD"/>
</dbReference>
<organism evidence="4 5">
    <name type="scientific">Herbidospora galbida</name>
    <dbReference type="NCBI Taxonomy" id="2575442"/>
    <lineage>
        <taxon>Bacteria</taxon>
        <taxon>Bacillati</taxon>
        <taxon>Actinomycetota</taxon>
        <taxon>Actinomycetes</taxon>
        <taxon>Streptosporangiales</taxon>
        <taxon>Streptosporangiaceae</taxon>
        <taxon>Herbidospora</taxon>
    </lineage>
</organism>
<dbReference type="Gene3D" id="1.10.443.10">
    <property type="entry name" value="Intergrase catalytic core"/>
    <property type="match status" value="1"/>
</dbReference>
<feature type="domain" description="Tyr recombinase" evidence="3">
    <location>
        <begin position="235"/>
        <end position="450"/>
    </location>
</feature>
<comment type="caution">
    <text evidence="4">The sequence shown here is derived from an EMBL/GenBank/DDBJ whole genome shotgun (WGS) entry which is preliminary data.</text>
</comment>
<evidence type="ECO:0000259" key="3">
    <source>
        <dbReference type="PROSITE" id="PS51898"/>
    </source>
</evidence>
<dbReference type="Proteomes" id="UP000308705">
    <property type="component" value="Unassembled WGS sequence"/>
</dbReference>
<dbReference type="EMBL" id="SZQA01000035">
    <property type="protein sequence ID" value="TKK84342.1"/>
    <property type="molecule type" value="Genomic_DNA"/>
</dbReference>
<evidence type="ECO:0000313" key="5">
    <source>
        <dbReference type="Proteomes" id="UP000308705"/>
    </source>
</evidence>
<evidence type="ECO:0000256" key="1">
    <source>
        <dbReference type="ARBA" id="ARBA00023172"/>
    </source>
</evidence>
<sequence>MNPSYDVKLWEIKRNQSSKTPSYVVRWAVGRKERSRTFRTKALADSFLSDLRQATKRGEAFDVDTGLPVSMVQAKKATSFYVFALGYVDMKWPHAAAKTRDSMTDALSTVIPALVNEDATGKPEPSVMRRALRQYVLSPTTRDIPPPQEIKEALTWLEKNSLPVEELAKPRLVRLGLDALTVRLDGTAAAPTTIARKRSVFYNTLQYAVDLEELPSNPIDKVKAWKPPKVREVVDRRVVVNPGQARELLNAVTYVGLVKRGRHLKGFFACLYYAGLRPAEALALRMGDCRLPEYDWGLLLVAKSKPQSNKRWTDSGEGHDDRGLKHRAADEGRPVPIPPQLVTILRDHIEEFGVHEDGRLFRTSRGGIISIGTYCETWRAARALALTPEQVASPMAARPYDLRHAAVSLWLNAGVAPPDVADRAGHSVDVLLKVYAKCIDGGAEVANRRIGTALDE</sequence>
<evidence type="ECO:0000256" key="2">
    <source>
        <dbReference type="SAM" id="MobiDB-lite"/>
    </source>
</evidence>
<protein>
    <submittedName>
        <fullName evidence="4">Site-specific integrase</fullName>
    </submittedName>
</protein>
<dbReference type="PANTHER" id="PTHR30349:SF64">
    <property type="entry name" value="PROPHAGE INTEGRASE INTD-RELATED"/>
    <property type="match status" value="1"/>
</dbReference>
<dbReference type="InterPro" id="IPR002104">
    <property type="entry name" value="Integrase_catalytic"/>
</dbReference>
<dbReference type="RefSeq" id="WP_137250395.1">
    <property type="nucleotide sequence ID" value="NZ_SZQA01000035.1"/>
</dbReference>
<name>A0A4U3M7U0_9ACTN</name>
<dbReference type="GO" id="GO:0015074">
    <property type="term" value="P:DNA integration"/>
    <property type="evidence" value="ECO:0007669"/>
    <property type="project" value="InterPro"/>
</dbReference>
<accession>A0A4U3M7U0</accession>
<dbReference type="InterPro" id="IPR013762">
    <property type="entry name" value="Integrase-like_cat_sf"/>
</dbReference>
<keyword evidence="5" id="KW-1185">Reference proteome</keyword>
<dbReference type="AlphaFoldDB" id="A0A4U3M7U0"/>
<evidence type="ECO:0000313" key="4">
    <source>
        <dbReference type="EMBL" id="TKK84342.1"/>
    </source>
</evidence>
<dbReference type="GO" id="GO:0006310">
    <property type="term" value="P:DNA recombination"/>
    <property type="evidence" value="ECO:0007669"/>
    <property type="project" value="UniProtKB-KW"/>
</dbReference>
<dbReference type="OrthoDB" id="3773913at2"/>
<dbReference type="PROSITE" id="PS51898">
    <property type="entry name" value="TYR_RECOMBINASE"/>
    <property type="match status" value="1"/>
</dbReference>
<dbReference type="PANTHER" id="PTHR30349">
    <property type="entry name" value="PHAGE INTEGRASE-RELATED"/>
    <property type="match status" value="1"/>
</dbReference>
<feature type="region of interest" description="Disordered" evidence="2">
    <location>
        <begin position="308"/>
        <end position="332"/>
    </location>
</feature>
<dbReference type="SUPFAM" id="SSF56349">
    <property type="entry name" value="DNA breaking-rejoining enzymes"/>
    <property type="match status" value="1"/>
</dbReference>